<evidence type="ECO:0000259" key="3">
    <source>
        <dbReference type="PROSITE" id="PS50893"/>
    </source>
</evidence>
<dbReference type="SMART" id="SM00382">
    <property type="entry name" value="AAA"/>
    <property type="match status" value="1"/>
</dbReference>
<dbReference type="Gene3D" id="3.40.50.300">
    <property type="entry name" value="P-loop containing nucleotide triphosphate hydrolases"/>
    <property type="match status" value="1"/>
</dbReference>
<evidence type="ECO:0000313" key="5">
    <source>
        <dbReference type="Proteomes" id="UP000290172"/>
    </source>
</evidence>
<keyword evidence="2 4" id="KW-0067">ATP-binding</keyword>
<evidence type="ECO:0000256" key="2">
    <source>
        <dbReference type="ARBA" id="ARBA00022840"/>
    </source>
</evidence>
<sequence length="229" mass="26057">MGETINNQTPISSEKNILLEAKNLTHEFDYKLFENINLTLEKKESIAIIGISGSGKSTLLNILSSLLKPKFGEIIYNKEDIYKSKKKRLLNIRREDFGIIFQAHYLFRGFTANDNLEVATLLSGNSIDEELLKRLNIDFVLKQGVGELSGGQQQRLSIARVLTKKPKIIFADEPTGNLDKQTAQIVMQTLHEYIKENDSGMILVTHENELAMQCDKVYKLENLELKELK</sequence>
<dbReference type="PANTHER" id="PTHR42798:SF2">
    <property type="entry name" value="ABC TRANSPORTER ATP-BINDING PROTEIN MG467-RELATED"/>
    <property type="match status" value="1"/>
</dbReference>
<dbReference type="PROSITE" id="PS00211">
    <property type="entry name" value="ABC_TRANSPORTER_1"/>
    <property type="match status" value="1"/>
</dbReference>
<proteinExistence type="predicted"/>
<protein>
    <submittedName>
        <fullName evidence="4">ABC transporter ATP-binding protein</fullName>
    </submittedName>
</protein>
<dbReference type="Pfam" id="PF00005">
    <property type="entry name" value="ABC_tran"/>
    <property type="match status" value="1"/>
</dbReference>
<dbReference type="GO" id="GO:0016887">
    <property type="term" value="F:ATP hydrolysis activity"/>
    <property type="evidence" value="ECO:0007669"/>
    <property type="project" value="InterPro"/>
</dbReference>
<evidence type="ECO:0000256" key="1">
    <source>
        <dbReference type="ARBA" id="ARBA00022741"/>
    </source>
</evidence>
<reference evidence="4 5" key="1">
    <citation type="submission" date="2017-10" db="EMBL/GenBank/DDBJ databases">
        <title>Genomics of the genus Arcobacter.</title>
        <authorList>
            <person name="Perez-Cataluna A."/>
            <person name="Figueras M.J."/>
        </authorList>
    </citation>
    <scope>NUCLEOTIDE SEQUENCE [LARGE SCALE GENOMIC DNA]</scope>
    <source>
        <strain evidence="4 5">CECT 8993</strain>
    </source>
</reference>
<dbReference type="PANTHER" id="PTHR42798">
    <property type="entry name" value="LIPOPROTEIN-RELEASING SYSTEM ATP-BINDING PROTEIN LOLD"/>
    <property type="match status" value="1"/>
</dbReference>
<dbReference type="AlphaFoldDB" id="A0A4Q0Y5W2"/>
<gene>
    <name evidence="4" type="ORF">CRV08_14855</name>
</gene>
<evidence type="ECO:0000313" key="4">
    <source>
        <dbReference type="EMBL" id="RXJ65557.1"/>
    </source>
</evidence>
<dbReference type="RefSeq" id="WP_128983516.1">
    <property type="nucleotide sequence ID" value="NZ_PDKJ01000024.1"/>
</dbReference>
<dbReference type="EMBL" id="PDKJ01000024">
    <property type="protein sequence ID" value="RXJ65557.1"/>
    <property type="molecule type" value="Genomic_DNA"/>
</dbReference>
<dbReference type="InterPro" id="IPR003439">
    <property type="entry name" value="ABC_transporter-like_ATP-bd"/>
</dbReference>
<accession>A0A4Q0Y5W2</accession>
<dbReference type="InterPro" id="IPR017871">
    <property type="entry name" value="ABC_transporter-like_CS"/>
</dbReference>
<dbReference type="PROSITE" id="PS50893">
    <property type="entry name" value="ABC_TRANSPORTER_2"/>
    <property type="match status" value="1"/>
</dbReference>
<organism evidence="4 5">
    <name type="scientific">Halarcobacter ebronensis</name>
    <dbReference type="NCBI Taxonomy" id="1462615"/>
    <lineage>
        <taxon>Bacteria</taxon>
        <taxon>Pseudomonadati</taxon>
        <taxon>Campylobacterota</taxon>
        <taxon>Epsilonproteobacteria</taxon>
        <taxon>Campylobacterales</taxon>
        <taxon>Arcobacteraceae</taxon>
        <taxon>Halarcobacter</taxon>
    </lineage>
</organism>
<feature type="domain" description="ABC transporter" evidence="3">
    <location>
        <begin position="17"/>
        <end position="228"/>
    </location>
</feature>
<dbReference type="SUPFAM" id="SSF52540">
    <property type="entry name" value="P-loop containing nucleoside triphosphate hydrolases"/>
    <property type="match status" value="1"/>
</dbReference>
<name>A0A4Q0Y5W2_9BACT</name>
<dbReference type="GO" id="GO:0005524">
    <property type="term" value="F:ATP binding"/>
    <property type="evidence" value="ECO:0007669"/>
    <property type="project" value="UniProtKB-KW"/>
</dbReference>
<keyword evidence="1" id="KW-0547">Nucleotide-binding</keyword>
<dbReference type="Proteomes" id="UP000290172">
    <property type="component" value="Unassembled WGS sequence"/>
</dbReference>
<dbReference type="InterPro" id="IPR027417">
    <property type="entry name" value="P-loop_NTPase"/>
</dbReference>
<dbReference type="InterPro" id="IPR003593">
    <property type="entry name" value="AAA+_ATPase"/>
</dbReference>
<comment type="caution">
    <text evidence="4">The sequence shown here is derived from an EMBL/GenBank/DDBJ whole genome shotgun (WGS) entry which is preliminary data.</text>
</comment>